<comment type="caution">
    <text evidence="2">The sequence shown here is derived from an EMBL/GenBank/DDBJ whole genome shotgun (WGS) entry which is preliminary data.</text>
</comment>
<protein>
    <submittedName>
        <fullName evidence="2">Uncharacterized protein</fullName>
    </submittedName>
</protein>
<reference evidence="2" key="1">
    <citation type="submission" date="2023-07" db="EMBL/GenBank/DDBJ databases">
        <title>Chromosome-level Genome Assembly of Striped Snakehead (Channa striata).</title>
        <authorList>
            <person name="Liu H."/>
        </authorList>
    </citation>
    <scope>NUCLEOTIDE SEQUENCE</scope>
    <source>
        <strain evidence="2">Gz</strain>
        <tissue evidence="2">Muscle</tissue>
    </source>
</reference>
<name>A0AA88MWJ4_CHASR</name>
<feature type="compositionally biased region" description="Low complexity" evidence="1">
    <location>
        <begin position="70"/>
        <end position="96"/>
    </location>
</feature>
<dbReference type="EMBL" id="JAUPFM010000007">
    <property type="protein sequence ID" value="KAK2846584.1"/>
    <property type="molecule type" value="Genomic_DNA"/>
</dbReference>
<evidence type="ECO:0000256" key="1">
    <source>
        <dbReference type="SAM" id="MobiDB-lite"/>
    </source>
</evidence>
<organism evidence="2 3">
    <name type="scientific">Channa striata</name>
    <name type="common">Snakehead murrel</name>
    <name type="synonym">Ophicephalus striatus</name>
    <dbReference type="NCBI Taxonomy" id="64152"/>
    <lineage>
        <taxon>Eukaryota</taxon>
        <taxon>Metazoa</taxon>
        <taxon>Chordata</taxon>
        <taxon>Craniata</taxon>
        <taxon>Vertebrata</taxon>
        <taxon>Euteleostomi</taxon>
        <taxon>Actinopterygii</taxon>
        <taxon>Neopterygii</taxon>
        <taxon>Teleostei</taxon>
        <taxon>Neoteleostei</taxon>
        <taxon>Acanthomorphata</taxon>
        <taxon>Anabantaria</taxon>
        <taxon>Anabantiformes</taxon>
        <taxon>Channoidei</taxon>
        <taxon>Channidae</taxon>
        <taxon>Channa</taxon>
    </lineage>
</organism>
<evidence type="ECO:0000313" key="3">
    <source>
        <dbReference type="Proteomes" id="UP001187415"/>
    </source>
</evidence>
<proteinExistence type="predicted"/>
<dbReference type="AlphaFoldDB" id="A0AA88MWJ4"/>
<keyword evidence="3" id="KW-1185">Reference proteome</keyword>
<evidence type="ECO:0000313" key="2">
    <source>
        <dbReference type="EMBL" id="KAK2846584.1"/>
    </source>
</evidence>
<dbReference type="Proteomes" id="UP001187415">
    <property type="component" value="Unassembled WGS sequence"/>
</dbReference>
<feature type="compositionally biased region" description="Low complexity" evidence="1">
    <location>
        <begin position="1"/>
        <end position="11"/>
    </location>
</feature>
<accession>A0AA88MWJ4</accession>
<gene>
    <name evidence="2" type="ORF">Q5P01_009583</name>
</gene>
<feature type="region of interest" description="Disordered" evidence="1">
    <location>
        <begin position="1"/>
        <end position="104"/>
    </location>
</feature>
<sequence length="163" mass="17522">MSGSLRSISSSLPPTDWGVPQVSVPWLGVRSSAGRTAPTGHTFSSGEHPPAFPRGRGFSQGYFRTRRLSSESSRASAEPVSNMSRSSRLSSSSLPPLEDDADSVCSDELLGSQSRLWLTDILSRGPPEDLEVNSVGRDGLFVDRNFPVGSWRCRPGSSGNGRR</sequence>